<gene>
    <name evidence="2" type="ORF">J2W31_004514</name>
</gene>
<accession>A0AAW8CY46</accession>
<name>A0AAW8CY46_9BURK</name>
<evidence type="ECO:0000313" key="2">
    <source>
        <dbReference type="EMBL" id="MDP9895389.1"/>
    </source>
</evidence>
<dbReference type="RefSeq" id="WP_307686100.1">
    <property type="nucleotide sequence ID" value="NZ_JAUSRD010000012.1"/>
</dbReference>
<sequence length="48" mass="5265">MKNLLEAGDRHEERKRGNKVVLQFLGVGVLAVAVVGCIAVGIFQIIFR</sequence>
<keyword evidence="1" id="KW-0812">Transmembrane</keyword>
<comment type="caution">
    <text evidence="2">The sequence shown here is derived from an EMBL/GenBank/DDBJ whole genome shotgun (WGS) entry which is preliminary data.</text>
</comment>
<keyword evidence="1" id="KW-1133">Transmembrane helix</keyword>
<dbReference type="Proteomes" id="UP001242045">
    <property type="component" value="Unassembled WGS sequence"/>
</dbReference>
<evidence type="ECO:0000313" key="3">
    <source>
        <dbReference type="Proteomes" id="UP001242045"/>
    </source>
</evidence>
<dbReference type="AlphaFoldDB" id="A0AAW8CY46"/>
<reference evidence="2" key="1">
    <citation type="submission" date="2023-07" db="EMBL/GenBank/DDBJ databases">
        <title>Sorghum-associated microbial communities from plants grown in Nebraska, USA.</title>
        <authorList>
            <person name="Schachtman D."/>
        </authorList>
    </citation>
    <scope>NUCLEOTIDE SEQUENCE</scope>
    <source>
        <strain evidence="2">DS3754</strain>
    </source>
</reference>
<keyword evidence="1" id="KW-0472">Membrane</keyword>
<evidence type="ECO:0000256" key="1">
    <source>
        <dbReference type="SAM" id="Phobius"/>
    </source>
</evidence>
<proteinExistence type="predicted"/>
<feature type="transmembrane region" description="Helical" evidence="1">
    <location>
        <begin position="20"/>
        <end position="47"/>
    </location>
</feature>
<dbReference type="EMBL" id="JAUSRD010000012">
    <property type="protein sequence ID" value="MDP9895389.1"/>
    <property type="molecule type" value="Genomic_DNA"/>
</dbReference>
<protein>
    <submittedName>
        <fullName evidence="2">Nitrate reductase NapE component</fullName>
    </submittedName>
</protein>
<organism evidence="2 3">
    <name type="scientific">Variovorax boronicumulans</name>
    <dbReference type="NCBI Taxonomy" id="436515"/>
    <lineage>
        <taxon>Bacteria</taxon>
        <taxon>Pseudomonadati</taxon>
        <taxon>Pseudomonadota</taxon>
        <taxon>Betaproteobacteria</taxon>
        <taxon>Burkholderiales</taxon>
        <taxon>Comamonadaceae</taxon>
        <taxon>Variovorax</taxon>
    </lineage>
</organism>